<evidence type="ECO:0000256" key="2">
    <source>
        <dbReference type="RuleBase" id="RU363034"/>
    </source>
</evidence>
<keyword evidence="6" id="KW-1185">Reference proteome</keyword>
<dbReference type="Proteomes" id="UP000031192">
    <property type="component" value="Unassembled WGS sequence"/>
</dbReference>
<keyword evidence="2" id="KW-0645">Protease</keyword>
<keyword evidence="2" id="KW-0720">Serine protease</keyword>
<keyword evidence="2" id="KW-0378">Hydrolase</keyword>
<feature type="chain" id="PRO_5002105265" evidence="3">
    <location>
        <begin position="23"/>
        <end position="371"/>
    </location>
</feature>
<dbReference type="PROSITE" id="PS50240">
    <property type="entry name" value="TRYPSIN_DOM"/>
    <property type="match status" value="1"/>
</dbReference>
<dbReference type="InterPro" id="IPR001254">
    <property type="entry name" value="Trypsin_dom"/>
</dbReference>
<dbReference type="CDD" id="cd00190">
    <property type="entry name" value="Tryp_SPc"/>
    <property type="match status" value="1"/>
</dbReference>
<dbReference type="GO" id="GO:0006508">
    <property type="term" value="P:proteolysis"/>
    <property type="evidence" value="ECO:0007669"/>
    <property type="project" value="UniProtKB-KW"/>
</dbReference>
<dbReference type="PANTHER" id="PTHR24256">
    <property type="entry name" value="TRYPTASE-RELATED"/>
    <property type="match status" value="1"/>
</dbReference>
<evidence type="ECO:0000259" key="4">
    <source>
        <dbReference type="PROSITE" id="PS50240"/>
    </source>
</evidence>
<evidence type="ECO:0000256" key="1">
    <source>
        <dbReference type="ARBA" id="ARBA00023157"/>
    </source>
</evidence>
<feature type="domain" description="Peptidase S1" evidence="4">
    <location>
        <begin position="29"/>
        <end position="262"/>
    </location>
</feature>
<comment type="caution">
    <text evidence="5">The sequence shown here is derived from an EMBL/GenBank/DDBJ whole genome shotgun (WGS) entry which is preliminary data.</text>
</comment>
<dbReference type="InterPro" id="IPR018114">
    <property type="entry name" value="TRYPSIN_HIS"/>
</dbReference>
<dbReference type="AlphaFoldDB" id="A0A0B4H452"/>
<organism evidence="5 6">
    <name type="scientific">Metarhizium guizhouense (strain ARSEF 977)</name>
    <dbReference type="NCBI Taxonomy" id="1276136"/>
    <lineage>
        <taxon>Eukaryota</taxon>
        <taxon>Fungi</taxon>
        <taxon>Dikarya</taxon>
        <taxon>Ascomycota</taxon>
        <taxon>Pezizomycotina</taxon>
        <taxon>Sordariomycetes</taxon>
        <taxon>Hypocreomycetidae</taxon>
        <taxon>Hypocreales</taxon>
        <taxon>Clavicipitaceae</taxon>
        <taxon>Metarhizium</taxon>
    </lineage>
</organism>
<dbReference type="Pfam" id="PF00089">
    <property type="entry name" value="Trypsin"/>
    <property type="match status" value="1"/>
</dbReference>
<keyword evidence="1" id="KW-1015">Disulfide bond</keyword>
<protein>
    <submittedName>
        <fullName evidence="5">Peptidase cysteine/serine, trypsin-like protein</fullName>
    </submittedName>
</protein>
<dbReference type="PROSITE" id="PS00135">
    <property type="entry name" value="TRYPSIN_SER"/>
    <property type="match status" value="1"/>
</dbReference>
<dbReference type="PROSITE" id="PS00134">
    <property type="entry name" value="TRYPSIN_HIS"/>
    <property type="match status" value="1"/>
</dbReference>
<dbReference type="InterPro" id="IPR051487">
    <property type="entry name" value="Ser/Thr_Proteases_Immune/Dev"/>
</dbReference>
<dbReference type="OrthoDB" id="4915747at2759"/>
<evidence type="ECO:0000313" key="5">
    <source>
        <dbReference type="EMBL" id="KID89958.1"/>
    </source>
</evidence>
<evidence type="ECO:0000313" key="6">
    <source>
        <dbReference type="Proteomes" id="UP000031192"/>
    </source>
</evidence>
<evidence type="ECO:0000256" key="3">
    <source>
        <dbReference type="SAM" id="SignalP"/>
    </source>
</evidence>
<dbReference type="GO" id="GO:0004252">
    <property type="term" value="F:serine-type endopeptidase activity"/>
    <property type="evidence" value="ECO:0007669"/>
    <property type="project" value="InterPro"/>
</dbReference>
<keyword evidence="3" id="KW-0732">Signal</keyword>
<name>A0A0B4H452_METGA</name>
<dbReference type="SMART" id="SM00020">
    <property type="entry name" value="Tryp_SPc"/>
    <property type="match status" value="1"/>
</dbReference>
<dbReference type="InterPro" id="IPR033116">
    <property type="entry name" value="TRYPSIN_SER"/>
</dbReference>
<dbReference type="PRINTS" id="PR00722">
    <property type="entry name" value="CHYMOTRYPSIN"/>
</dbReference>
<accession>A0A0B4H452</accession>
<feature type="signal peptide" evidence="3">
    <location>
        <begin position="1"/>
        <end position="22"/>
    </location>
</feature>
<dbReference type="SUPFAM" id="SSF50494">
    <property type="entry name" value="Trypsin-like serine proteases"/>
    <property type="match status" value="1"/>
</dbReference>
<reference evidence="5 6" key="1">
    <citation type="journal article" date="2014" name="Proc. Natl. Acad. Sci. U.S.A.">
        <title>Trajectory and genomic determinants of fungal-pathogen speciation and host adaptation.</title>
        <authorList>
            <person name="Hu X."/>
            <person name="Xiao G."/>
            <person name="Zheng P."/>
            <person name="Shang Y."/>
            <person name="Su Y."/>
            <person name="Zhang X."/>
            <person name="Liu X."/>
            <person name="Zhan S."/>
            <person name="St Leger R.J."/>
            <person name="Wang C."/>
        </authorList>
    </citation>
    <scope>NUCLEOTIDE SEQUENCE [LARGE SCALE GENOMIC DNA]</scope>
    <source>
        <strain evidence="5 6">ARSEF 977</strain>
    </source>
</reference>
<dbReference type="InterPro" id="IPR001314">
    <property type="entry name" value="Peptidase_S1A"/>
</dbReference>
<dbReference type="Gene3D" id="2.40.10.10">
    <property type="entry name" value="Trypsin-like serine proteases"/>
    <property type="match status" value="1"/>
</dbReference>
<gene>
    <name evidence="5" type="ORF">MGU_03363</name>
</gene>
<sequence length="371" mass="39831">MLPKTAIALAVAFSATPARIAAATINKRIVGGQDANDGEFPFFVHIQLRARDACGGTLLDEHIVLTAAHCAQVASTSETTLNTTKYGVSSNISGVKIHPDFKKADFHRDTGRLTNDIAIVYLENGFRESNTVRYAVLAAHGSDAEPGSIAIGVGRGVTDPAHYHGAHQVERLRKVDIPVVPRAKCVHPVLGVIEDTSICAGGNGKNPCSGDSGGPLVDQATGQVIGVTSDALADADWTLCNLSPSKYIRVASYIPWINANRNASAPGPGADQKGDDSEGQAEEYCGGFGRGSDGFCLSVAAYCLQNYHRDGHLAYHQCPDAERRARKNCDSNRICLSAWRYCNVNSEKEGYERVEDCADEREEELWDQAAR</sequence>
<dbReference type="EMBL" id="AZNH01000007">
    <property type="protein sequence ID" value="KID89958.1"/>
    <property type="molecule type" value="Genomic_DNA"/>
</dbReference>
<dbReference type="InterPro" id="IPR009003">
    <property type="entry name" value="Peptidase_S1_PA"/>
</dbReference>
<dbReference type="HOGENOM" id="CLU_006842_7_5_1"/>
<proteinExistence type="predicted"/>
<dbReference type="InterPro" id="IPR043504">
    <property type="entry name" value="Peptidase_S1_PA_chymotrypsin"/>
</dbReference>